<keyword evidence="3 6" id="KW-0812">Transmembrane</keyword>
<dbReference type="SMART" id="SM00052">
    <property type="entry name" value="EAL"/>
    <property type="match status" value="1"/>
</dbReference>
<dbReference type="CDD" id="cd01948">
    <property type="entry name" value="EAL"/>
    <property type="match status" value="1"/>
</dbReference>
<proteinExistence type="predicted"/>
<evidence type="ECO:0000259" key="7">
    <source>
        <dbReference type="PROSITE" id="PS50883"/>
    </source>
</evidence>
<dbReference type="PANTHER" id="PTHR33121:SF64">
    <property type="entry name" value="CYCLIC DI-GMP PHOSPHODIESTERASE PDEF"/>
    <property type="match status" value="1"/>
</dbReference>
<name>A0ABX7MF61_ERWAM</name>
<feature type="transmembrane region" description="Helical" evidence="6">
    <location>
        <begin position="253"/>
        <end position="280"/>
    </location>
</feature>
<evidence type="ECO:0000313" key="9">
    <source>
        <dbReference type="Proteomes" id="UP000662840"/>
    </source>
</evidence>
<dbReference type="Pfam" id="PF05231">
    <property type="entry name" value="MASE1"/>
    <property type="match status" value="1"/>
</dbReference>
<dbReference type="PROSITE" id="PS50883">
    <property type="entry name" value="EAL"/>
    <property type="match status" value="1"/>
</dbReference>
<accession>A0ABX7MF61</accession>
<evidence type="ECO:0000256" key="4">
    <source>
        <dbReference type="ARBA" id="ARBA00022989"/>
    </source>
</evidence>
<evidence type="ECO:0000313" key="8">
    <source>
        <dbReference type="EMBL" id="QSI90851.1"/>
    </source>
</evidence>
<evidence type="ECO:0000256" key="1">
    <source>
        <dbReference type="ARBA" id="ARBA00004651"/>
    </source>
</evidence>
<dbReference type="InterPro" id="IPR050706">
    <property type="entry name" value="Cyclic-di-GMP_PDE-like"/>
</dbReference>
<feature type="transmembrane region" description="Helical" evidence="6">
    <location>
        <begin position="41"/>
        <end position="60"/>
    </location>
</feature>
<evidence type="ECO:0000256" key="2">
    <source>
        <dbReference type="ARBA" id="ARBA00022475"/>
    </source>
</evidence>
<dbReference type="InterPro" id="IPR000160">
    <property type="entry name" value="GGDEF_dom"/>
</dbReference>
<sequence>MKKTRMLEKFTTCWWGLPMLLALLLMPLASALSVRLWISDGYVYLIYLPMAMMIAMMLVFDWRSFPGIALALCFHFWGRYSALQGVLLIAIFMISLALGWWGYRSQLKTRWNVSPGELNQISVRIVWLVLVIPTLFIIFTQLALPTGILPLHHTILVDESYSLHTLLNYQSLLMASLATVPLFYFAIRLLRNPRFFLILKTRCQRQIAGGVTWREWLMWLILMATLLIMLTLFRASKENLLTTEYGLPLLLPLMLWCALRFGYLFTSINWGMLLVVLYQLRDRFMNLGAMEPFNLLVMSAYLLVFTLTILLMSAISTRQRRLLVRARELALTDPIIGLPNLRALNKDLAVVSCSSLCFLRIPDLDRLSRTYGLRLRIQYKRSLAIYLRPNLFAGETIYQLPGFDLVIRLHHAVLQSRIEELEARIKSYHLSWDGLPIHPDIGLSYCTVNTPVLHLYELLGEMSALAETSLRNGHAVNLQQTANVPVQRHITEKLAMLHDIKLALQNGCFHLMAQKICGVRGDDYYEVLLRMVNMQGEYIKPASFLPVVQEFGLTWEVDRMVLEQALKFINGHRQQLPGIRLAINLFAASLCRPQLTEEVASRLKAHGVEPWQLIIEVKESPMLSDNSWGNRSLAQLRKLGCRVAIDDFGTGYASYSRLKRVQVDMLKIDGSFVCNMLNNSLDYQIIVSICAVARLKRMQIVAEFVETEEVAGELRRLGVDYLQGEAVGMPIPLQELASVQTEADAEISP</sequence>
<reference evidence="8 9" key="1">
    <citation type="submission" date="2020-12" db="EMBL/GenBank/DDBJ databases">
        <title>Genome sequence of Erwinia amylovora ATCC15580, a type strain.</title>
        <authorList>
            <person name="Kang I.-J."/>
            <person name="Roh E."/>
        </authorList>
    </citation>
    <scope>NUCLEOTIDE SEQUENCE [LARGE SCALE GENOMIC DNA]</scope>
    <source>
        <strain evidence="8 9">ATCC 15580</strain>
    </source>
</reference>
<keyword evidence="4 6" id="KW-1133">Transmembrane helix</keyword>
<dbReference type="Proteomes" id="UP000662840">
    <property type="component" value="Chromosome"/>
</dbReference>
<feature type="transmembrane region" description="Helical" evidence="6">
    <location>
        <begin position="125"/>
        <end position="149"/>
    </location>
</feature>
<dbReference type="PANTHER" id="PTHR33121">
    <property type="entry name" value="CYCLIC DI-GMP PHOSPHODIESTERASE PDEF"/>
    <property type="match status" value="1"/>
</dbReference>
<dbReference type="SUPFAM" id="SSF141868">
    <property type="entry name" value="EAL domain-like"/>
    <property type="match status" value="1"/>
</dbReference>
<evidence type="ECO:0000256" key="6">
    <source>
        <dbReference type="SAM" id="Phobius"/>
    </source>
</evidence>
<feature type="domain" description="EAL" evidence="7">
    <location>
        <begin position="493"/>
        <end position="744"/>
    </location>
</feature>
<comment type="subcellular location">
    <subcellularLocation>
        <location evidence="1">Cell membrane</location>
        <topology evidence="1">Multi-pass membrane protein</topology>
    </subcellularLocation>
</comment>
<dbReference type="InterPro" id="IPR035919">
    <property type="entry name" value="EAL_sf"/>
</dbReference>
<evidence type="ECO:0000256" key="5">
    <source>
        <dbReference type="ARBA" id="ARBA00023136"/>
    </source>
</evidence>
<feature type="transmembrane region" description="Helical" evidence="6">
    <location>
        <begin position="86"/>
        <end position="104"/>
    </location>
</feature>
<keyword evidence="9" id="KW-1185">Reference proteome</keyword>
<dbReference type="EMBL" id="CP066796">
    <property type="protein sequence ID" value="QSI90851.1"/>
    <property type="molecule type" value="Genomic_DNA"/>
</dbReference>
<dbReference type="RefSeq" id="WP_013036155.1">
    <property type="nucleotide sequence ID" value="NZ_CP024970.1"/>
</dbReference>
<dbReference type="InterPro" id="IPR001633">
    <property type="entry name" value="EAL_dom"/>
</dbReference>
<feature type="transmembrane region" description="Helical" evidence="6">
    <location>
        <begin position="211"/>
        <end position="233"/>
    </location>
</feature>
<feature type="transmembrane region" description="Helical" evidence="6">
    <location>
        <begin position="292"/>
        <end position="315"/>
    </location>
</feature>
<gene>
    <name evidence="8" type="ORF">JGC47_12125</name>
</gene>
<dbReference type="Pfam" id="PF00563">
    <property type="entry name" value="EAL"/>
    <property type="match status" value="1"/>
</dbReference>
<dbReference type="SMART" id="SM00267">
    <property type="entry name" value="GGDEF"/>
    <property type="match status" value="1"/>
</dbReference>
<keyword evidence="5 6" id="KW-0472">Membrane</keyword>
<evidence type="ECO:0000256" key="3">
    <source>
        <dbReference type="ARBA" id="ARBA00022692"/>
    </source>
</evidence>
<organism evidence="8 9">
    <name type="scientific">Erwinia amylovora</name>
    <name type="common">Fire blight bacteria</name>
    <dbReference type="NCBI Taxonomy" id="552"/>
    <lineage>
        <taxon>Bacteria</taxon>
        <taxon>Pseudomonadati</taxon>
        <taxon>Pseudomonadota</taxon>
        <taxon>Gammaproteobacteria</taxon>
        <taxon>Enterobacterales</taxon>
        <taxon>Erwiniaceae</taxon>
        <taxon>Erwinia</taxon>
    </lineage>
</organism>
<protein>
    <submittedName>
        <fullName evidence="8">Sensor domain-containing phosphodiesterase</fullName>
    </submittedName>
</protein>
<dbReference type="GeneID" id="97606746"/>
<keyword evidence="2" id="KW-1003">Cell membrane</keyword>
<dbReference type="Gene3D" id="3.20.20.450">
    <property type="entry name" value="EAL domain"/>
    <property type="match status" value="1"/>
</dbReference>
<feature type="transmembrane region" description="Helical" evidence="6">
    <location>
        <begin position="169"/>
        <end position="190"/>
    </location>
</feature>
<dbReference type="InterPro" id="IPR007895">
    <property type="entry name" value="MASE1"/>
</dbReference>